<dbReference type="PANTHER" id="PTHR24261">
    <property type="entry name" value="PLASMINOGEN-RELATED"/>
    <property type="match status" value="1"/>
</dbReference>
<evidence type="ECO:0000256" key="3">
    <source>
        <dbReference type="PROSITE-ProRule" id="PRU00121"/>
    </source>
</evidence>
<dbReference type="InterPro" id="IPR000001">
    <property type="entry name" value="Kringle"/>
</dbReference>
<dbReference type="InterPro" id="IPR013806">
    <property type="entry name" value="Kringle-like"/>
</dbReference>
<dbReference type="Pfam" id="PF00051">
    <property type="entry name" value="Kringle"/>
    <property type="match status" value="1"/>
</dbReference>
<dbReference type="Proteomes" id="UP001158576">
    <property type="component" value="Chromosome 2"/>
</dbReference>
<dbReference type="Gene3D" id="2.40.20.10">
    <property type="entry name" value="Plasminogen Kringle 4"/>
    <property type="match status" value="1"/>
</dbReference>
<gene>
    <name evidence="5" type="ORF">OKIOD_LOCUS15292</name>
</gene>
<reference evidence="5 6" key="1">
    <citation type="submission" date="2021-04" db="EMBL/GenBank/DDBJ databases">
        <authorList>
            <person name="Bliznina A."/>
        </authorList>
    </citation>
    <scope>NUCLEOTIDE SEQUENCE [LARGE SCALE GENOMIC DNA]</scope>
</reference>
<feature type="disulfide bond" evidence="3">
    <location>
        <begin position="38"/>
        <end position="77"/>
    </location>
</feature>
<keyword evidence="2 3" id="KW-1015">Disulfide bond</keyword>
<dbReference type="PROSITE" id="PS50070">
    <property type="entry name" value="KRINGLE_2"/>
    <property type="match status" value="1"/>
</dbReference>
<dbReference type="InterPro" id="IPR018056">
    <property type="entry name" value="Kringle_CS"/>
</dbReference>
<keyword evidence="1 3" id="KW-0420">Kringle</keyword>
<comment type="caution">
    <text evidence="3">Lacks conserved residue(s) required for the propagation of feature annotation.</text>
</comment>
<evidence type="ECO:0000259" key="4">
    <source>
        <dbReference type="PROSITE" id="PS50070"/>
    </source>
</evidence>
<dbReference type="InterPro" id="IPR038178">
    <property type="entry name" value="Kringle_sf"/>
</dbReference>
<accession>A0ABN7T845</accession>
<organism evidence="5 6">
    <name type="scientific">Oikopleura dioica</name>
    <name type="common">Tunicate</name>
    <dbReference type="NCBI Taxonomy" id="34765"/>
    <lineage>
        <taxon>Eukaryota</taxon>
        <taxon>Metazoa</taxon>
        <taxon>Chordata</taxon>
        <taxon>Tunicata</taxon>
        <taxon>Appendicularia</taxon>
        <taxon>Copelata</taxon>
        <taxon>Oikopleuridae</taxon>
        <taxon>Oikopleura</taxon>
    </lineage>
</organism>
<dbReference type="PROSITE" id="PS00021">
    <property type="entry name" value="KRINGLE_1"/>
    <property type="match status" value="1"/>
</dbReference>
<evidence type="ECO:0000256" key="1">
    <source>
        <dbReference type="ARBA" id="ARBA00022572"/>
    </source>
</evidence>
<name>A0ABN7T845_OIKDI</name>
<protein>
    <submittedName>
        <fullName evidence="5">Oidioi.mRNA.OKI2018_I69.chr2.g6527.t1.cds</fullName>
    </submittedName>
</protein>
<dbReference type="CDD" id="cd00108">
    <property type="entry name" value="KR"/>
    <property type="match status" value="1"/>
</dbReference>
<dbReference type="SUPFAM" id="SSF57440">
    <property type="entry name" value="Kringle-like"/>
    <property type="match status" value="1"/>
</dbReference>
<dbReference type="PRINTS" id="PR00018">
    <property type="entry name" value="KRINGLE"/>
</dbReference>
<sequence length="167" mass="19198">MRNIGVLLVSVAYCSYSCWTPGKLYRGSVSRTKSGRTCQRWGSGSTHQENPIKLPPSWDRAENYCRNHDYKHMRPWCYTTDPNVRHEECPIRLCRSSKPVNRPTRRPTTLQARTTKPPKEIYSNSFCEDCNSGLCGSVNGPNVFGEKENVTCLNSCHEEHFCTERVY</sequence>
<evidence type="ECO:0000313" key="5">
    <source>
        <dbReference type="EMBL" id="CAG5112299.1"/>
    </source>
</evidence>
<dbReference type="SMART" id="SM00130">
    <property type="entry name" value="KR"/>
    <property type="match status" value="1"/>
</dbReference>
<dbReference type="PANTHER" id="PTHR24261:SF7">
    <property type="entry name" value="KRINGLE DOMAIN-CONTAINING PROTEIN"/>
    <property type="match status" value="1"/>
</dbReference>
<dbReference type="EMBL" id="OU015567">
    <property type="protein sequence ID" value="CAG5112299.1"/>
    <property type="molecule type" value="Genomic_DNA"/>
</dbReference>
<evidence type="ECO:0000313" key="6">
    <source>
        <dbReference type="Proteomes" id="UP001158576"/>
    </source>
</evidence>
<feature type="domain" description="Kringle" evidence="4">
    <location>
        <begin position="22"/>
        <end position="94"/>
    </location>
</feature>
<dbReference type="InterPro" id="IPR050759">
    <property type="entry name" value="Serine_protease_kringle"/>
</dbReference>
<keyword evidence="6" id="KW-1185">Reference proteome</keyword>
<evidence type="ECO:0000256" key="2">
    <source>
        <dbReference type="ARBA" id="ARBA00023157"/>
    </source>
</evidence>
<proteinExistence type="predicted"/>